<dbReference type="EMBL" id="JACGWS010000002">
    <property type="protein sequence ID" value="MBC8753780.1"/>
    <property type="molecule type" value="Genomic_DNA"/>
</dbReference>
<dbReference type="RefSeq" id="WP_187560818.1">
    <property type="nucleotide sequence ID" value="NZ_JACGWS010000002.1"/>
</dbReference>
<dbReference type="Proteomes" id="UP000619238">
    <property type="component" value="Unassembled WGS sequence"/>
</dbReference>
<keyword evidence="2" id="KW-1185">Reference proteome</keyword>
<evidence type="ECO:0008006" key="3">
    <source>
        <dbReference type="Google" id="ProtNLM"/>
    </source>
</evidence>
<gene>
    <name evidence="1" type="ORF">H2O64_03805</name>
</gene>
<proteinExistence type="predicted"/>
<protein>
    <recommendedName>
        <fullName evidence="3">Lipoprotein</fullName>
    </recommendedName>
</protein>
<reference evidence="1 2" key="1">
    <citation type="submission" date="2020-07" db="EMBL/GenBank/DDBJ databases">
        <title>Description of Kordia aestuariivivens sp. nov., isolated from a tidal flat.</title>
        <authorList>
            <person name="Park S."/>
            <person name="Yoon J.-H."/>
        </authorList>
    </citation>
    <scope>NUCLEOTIDE SEQUENCE [LARGE SCALE GENOMIC DNA]</scope>
    <source>
        <strain evidence="1 2">YSTF-M3</strain>
    </source>
</reference>
<sequence length="208" mass="24186">MNRIFYIIILSLFFIQCDGNKDKSVPIKNVPGKYIQLDAENIYLFVPENVKLFTNSEYIAFIKKIENEELKEIEYERYLNLKYGSAGNFYMMASEDRKLDIAFKTLPYIPINQEVSQEILSYLNSDHKALAGILGFQSSFKKAGIIKKGNDRIFRAIFMLKGKDESTGENMQGYTYFYLVNRKGKTFILTFNSGRANDFDSYVQKIRL</sequence>
<evidence type="ECO:0000313" key="1">
    <source>
        <dbReference type="EMBL" id="MBC8753780.1"/>
    </source>
</evidence>
<evidence type="ECO:0000313" key="2">
    <source>
        <dbReference type="Proteomes" id="UP000619238"/>
    </source>
</evidence>
<organism evidence="1 2">
    <name type="scientific">Kordia aestuariivivens</name>
    <dbReference type="NCBI Taxonomy" id="2759037"/>
    <lineage>
        <taxon>Bacteria</taxon>
        <taxon>Pseudomonadati</taxon>
        <taxon>Bacteroidota</taxon>
        <taxon>Flavobacteriia</taxon>
        <taxon>Flavobacteriales</taxon>
        <taxon>Flavobacteriaceae</taxon>
        <taxon>Kordia</taxon>
    </lineage>
</organism>
<name>A0ABR7Q5F9_9FLAO</name>
<comment type="caution">
    <text evidence="1">The sequence shown here is derived from an EMBL/GenBank/DDBJ whole genome shotgun (WGS) entry which is preliminary data.</text>
</comment>
<accession>A0ABR7Q5F9</accession>